<dbReference type="GO" id="GO:1901678">
    <property type="term" value="P:iron coordination entity transport"/>
    <property type="evidence" value="ECO:0007669"/>
    <property type="project" value="UniProtKB-ARBA"/>
</dbReference>
<evidence type="ECO:0000256" key="2">
    <source>
        <dbReference type="ARBA" id="ARBA00008814"/>
    </source>
</evidence>
<dbReference type="OrthoDB" id="425173at2"/>
<accession>A0A6N8G0M0</accession>
<evidence type="ECO:0000256" key="1">
    <source>
        <dbReference type="ARBA" id="ARBA00004196"/>
    </source>
</evidence>
<evidence type="ECO:0000313" key="7">
    <source>
        <dbReference type="Proteomes" id="UP000441797"/>
    </source>
</evidence>
<comment type="similarity">
    <text evidence="2">Belongs to the bacterial solute-binding protein 8 family.</text>
</comment>
<evidence type="ECO:0000256" key="3">
    <source>
        <dbReference type="ARBA" id="ARBA00022448"/>
    </source>
</evidence>
<gene>
    <name evidence="6" type="ORF">BWI75_19455</name>
</gene>
<keyword evidence="3" id="KW-0813">Transport</keyword>
<evidence type="ECO:0000313" key="6">
    <source>
        <dbReference type="EMBL" id="MUL38442.1"/>
    </source>
</evidence>
<keyword evidence="7" id="KW-1185">Reference proteome</keyword>
<evidence type="ECO:0000256" key="4">
    <source>
        <dbReference type="ARBA" id="ARBA00022729"/>
    </source>
</evidence>
<dbReference type="PANTHER" id="PTHR30532:SF25">
    <property type="entry name" value="IRON(III) DICITRATE-BINDING PERIPLASMIC PROTEIN"/>
    <property type="match status" value="1"/>
</dbReference>
<comment type="caution">
    <text evidence="6">The sequence shown here is derived from an EMBL/GenBank/DDBJ whole genome shotgun (WGS) entry which is preliminary data.</text>
</comment>
<comment type="subcellular location">
    <subcellularLocation>
        <location evidence="1">Cell envelope</location>
    </subcellularLocation>
</comment>
<keyword evidence="4" id="KW-0732">Signal</keyword>
<proteinExistence type="inferred from homology"/>
<dbReference type="AlphaFoldDB" id="A0A6N8G0M0"/>
<dbReference type="PROSITE" id="PS51257">
    <property type="entry name" value="PROKAR_LIPOPROTEIN"/>
    <property type="match status" value="1"/>
</dbReference>
<dbReference type="InterPro" id="IPR051313">
    <property type="entry name" value="Bact_iron-sidero_bind"/>
</dbReference>
<evidence type="ECO:0000259" key="5">
    <source>
        <dbReference type="PROSITE" id="PS50983"/>
    </source>
</evidence>
<reference evidence="6 7" key="1">
    <citation type="journal article" date="2019" name="Front. Microbiol.">
        <title>Genomic Features for Desiccation Tolerance and Sugar Biosynthesis in the Extremophile Gloeocapsopsis sp. UTEX B3054.</title>
        <authorList>
            <person name="Urrejola C."/>
            <person name="Alcorta J."/>
            <person name="Salas L."/>
            <person name="Vasquez M."/>
            <person name="Polz M.F."/>
            <person name="Vicuna R."/>
            <person name="Diez B."/>
        </authorList>
    </citation>
    <scope>NUCLEOTIDE SEQUENCE [LARGE SCALE GENOMIC DNA]</scope>
    <source>
        <strain evidence="6 7">1H9</strain>
    </source>
</reference>
<feature type="domain" description="Fe/B12 periplasmic-binding" evidence="5">
    <location>
        <begin position="71"/>
        <end position="332"/>
    </location>
</feature>
<name>A0A6N8G0M0_9CHRO</name>
<dbReference type="GO" id="GO:0030288">
    <property type="term" value="C:outer membrane-bounded periplasmic space"/>
    <property type="evidence" value="ECO:0007669"/>
    <property type="project" value="TreeGrafter"/>
</dbReference>
<dbReference type="Pfam" id="PF01497">
    <property type="entry name" value="Peripla_BP_2"/>
    <property type="match status" value="1"/>
</dbReference>
<protein>
    <recommendedName>
        <fullName evidence="5">Fe/B12 periplasmic-binding domain-containing protein</fullName>
    </recommendedName>
</protein>
<sequence length="344" mass="38533">MSRARSWKITRILQQLLLGVLLFCFASACSGNPFSSRFSPSGISSSQEPSLSPECRMIEHKLGQTCVPLNPQRVIVLGYLENVLALGIKPVGNDLVNNIYPHMEDKIEGIENLGDFTSPSLEKILTLKPDLILGDNPVLEAKYEVFSQVAPTALAPFSDGRKWKENFMWSAQVLGRTEKAQAIMANYYARLEEFKNQMGDRLDQIKVSVVRIYPDVIAVYPKDSFCGSVLEDAGLSRPPSQNKVGGQQRLSKERMRDLDGDVMFLWTYGHNPEISQQANTTLKKLKADPLWSQLKVVQQGKVYEVPGYWIGDGPLAANAMIDDLFKYLIETVSSNLYKYLIHAP</sequence>
<dbReference type="CDD" id="cd01146">
    <property type="entry name" value="FhuD"/>
    <property type="match status" value="1"/>
</dbReference>
<dbReference type="Proteomes" id="UP000441797">
    <property type="component" value="Unassembled WGS sequence"/>
</dbReference>
<dbReference type="SUPFAM" id="SSF53807">
    <property type="entry name" value="Helical backbone' metal receptor"/>
    <property type="match status" value="1"/>
</dbReference>
<dbReference type="InterPro" id="IPR002491">
    <property type="entry name" value="ABC_transptr_periplasmic_BD"/>
</dbReference>
<dbReference type="PROSITE" id="PS50983">
    <property type="entry name" value="FE_B12_PBP"/>
    <property type="match status" value="1"/>
</dbReference>
<dbReference type="EMBL" id="NAPY01000039">
    <property type="protein sequence ID" value="MUL38442.1"/>
    <property type="molecule type" value="Genomic_DNA"/>
</dbReference>
<dbReference type="Gene3D" id="3.40.50.1980">
    <property type="entry name" value="Nitrogenase molybdenum iron protein domain"/>
    <property type="match status" value="2"/>
</dbReference>
<dbReference type="PANTHER" id="PTHR30532">
    <property type="entry name" value="IRON III DICITRATE-BINDING PERIPLASMIC PROTEIN"/>
    <property type="match status" value="1"/>
</dbReference>
<organism evidence="6 7">
    <name type="scientific">Gloeocapsopsis dulcis AAB1 = 1H9</name>
    <dbReference type="NCBI Taxonomy" id="1433147"/>
    <lineage>
        <taxon>Bacteria</taxon>
        <taxon>Bacillati</taxon>
        <taxon>Cyanobacteriota</taxon>
        <taxon>Cyanophyceae</taxon>
        <taxon>Oscillatoriophycideae</taxon>
        <taxon>Chroococcales</taxon>
        <taxon>Chroococcaceae</taxon>
        <taxon>Gloeocapsopsis</taxon>
        <taxon>Gloeocapsopsis dulcis</taxon>
    </lineage>
</organism>